<feature type="transmembrane region" description="Helical" evidence="1">
    <location>
        <begin position="6"/>
        <end position="29"/>
    </location>
</feature>
<dbReference type="KEGG" id="parq:DSM112329_05358"/>
<accession>A0AAU7B361</accession>
<dbReference type="Pfam" id="PF12158">
    <property type="entry name" value="DUF3592"/>
    <property type="match status" value="1"/>
</dbReference>
<name>A0AAU7B361_9ACTN</name>
<evidence type="ECO:0000256" key="1">
    <source>
        <dbReference type="SAM" id="Phobius"/>
    </source>
</evidence>
<feature type="domain" description="DUF3592" evidence="2">
    <location>
        <begin position="48"/>
        <end position="118"/>
    </location>
</feature>
<protein>
    <recommendedName>
        <fullName evidence="2">DUF3592 domain-containing protein</fullName>
    </recommendedName>
</protein>
<dbReference type="InterPro" id="IPR021994">
    <property type="entry name" value="DUF3592"/>
</dbReference>
<organism evidence="3">
    <name type="scientific">Paraconexibacter sp. AEG42_29</name>
    <dbReference type="NCBI Taxonomy" id="2997339"/>
    <lineage>
        <taxon>Bacteria</taxon>
        <taxon>Bacillati</taxon>
        <taxon>Actinomycetota</taxon>
        <taxon>Thermoleophilia</taxon>
        <taxon>Solirubrobacterales</taxon>
        <taxon>Paraconexibacteraceae</taxon>
        <taxon>Paraconexibacter</taxon>
    </lineage>
</organism>
<gene>
    <name evidence="3" type="ORF">DSM112329_05358</name>
</gene>
<dbReference type="RefSeq" id="WP_354699637.1">
    <property type="nucleotide sequence ID" value="NZ_CP114014.1"/>
</dbReference>
<keyword evidence="1" id="KW-0812">Transmembrane</keyword>
<proteinExistence type="predicted"/>
<keyword evidence="1" id="KW-0472">Membrane</keyword>
<evidence type="ECO:0000313" key="3">
    <source>
        <dbReference type="EMBL" id="XAY08457.1"/>
    </source>
</evidence>
<evidence type="ECO:0000259" key="2">
    <source>
        <dbReference type="Pfam" id="PF12158"/>
    </source>
</evidence>
<dbReference type="EMBL" id="CP114014">
    <property type="protein sequence ID" value="XAY08457.1"/>
    <property type="molecule type" value="Genomic_DNA"/>
</dbReference>
<sequence length="154" mass="16459">MGIEDQFGRILLGCGGVMLAAAVVILFVASRIRRSRRGFEAIAARGRGRITDVKWEARYRHGPEVSMRARVRLAYTLADGRPADAWSFESSSPAAGKVGAEVDVLYDPAAPDRVRVAVDRKALRLVSGFIVVFAAGFALFGTALAVAGVLLLNA</sequence>
<reference evidence="3" key="1">
    <citation type="submission" date="2022-12" db="EMBL/GenBank/DDBJ databases">
        <title>Paraconexibacter alkalitolerans sp. nov. and Baekduia alba sp. nov., isolated from soil and emended description of the genera Paraconexibacter (Chun et al., 2020) and Baekduia (An et al., 2020).</title>
        <authorList>
            <person name="Vieira S."/>
            <person name="Huber K.J."/>
            <person name="Geppert A."/>
            <person name="Wolf J."/>
            <person name="Neumann-Schaal M."/>
            <person name="Muesken M."/>
            <person name="Overmann J."/>
        </authorList>
    </citation>
    <scope>NUCLEOTIDE SEQUENCE</scope>
    <source>
        <strain evidence="3">AEG42_29</strain>
    </source>
</reference>
<feature type="transmembrane region" description="Helical" evidence="1">
    <location>
        <begin position="125"/>
        <end position="152"/>
    </location>
</feature>
<keyword evidence="1" id="KW-1133">Transmembrane helix</keyword>
<dbReference type="AlphaFoldDB" id="A0AAU7B361"/>